<dbReference type="OrthoDB" id="4844866at2759"/>
<dbReference type="Proteomes" id="UP000001611">
    <property type="component" value="Chromosome 3"/>
</dbReference>
<feature type="region of interest" description="Disordered" evidence="1">
    <location>
        <begin position="145"/>
        <end position="200"/>
    </location>
</feature>
<dbReference type="KEGG" id="vda:VDAG_04013"/>
<feature type="region of interest" description="Disordered" evidence="1">
    <location>
        <begin position="217"/>
        <end position="295"/>
    </location>
</feature>
<dbReference type="InParanoid" id="G2X184"/>
<dbReference type="GeneID" id="20705476"/>
<dbReference type="EMBL" id="DS572700">
    <property type="protein sequence ID" value="EGY22575.1"/>
    <property type="molecule type" value="Genomic_DNA"/>
</dbReference>
<reference evidence="2 3" key="1">
    <citation type="submission" date="2008-03" db="EMBL/GenBank/DDBJ databases">
        <title>The Genome Sequence of Verticillium dahliae VdLs.17.</title>
        <authorList>
            <consortium name="The Broad Institute Genome Sequencing Platform"/>
            <person name="Ma L.-J.J."/>
            <person name="Klosterman S.J."/>
            <person name="Subbarao K."/>
            <person name="Dobinson K."/>
            <person name="Veronese P."/>
            <person name="Kang S."/>
            <person name="Gold S.E."/>
            <person name="Young S."/>
            <person name="Jaffe D."/>
            <person name="Gnerre S."/>
            <person name="Berlin A."/>
            <person name="Heiman D."/>
            <person name="Hepburn T."/>
            <person name="Sykes S."/>
            <person name="Alvarado L."/>
            <person name="Kodira C.D."/>
            <person name="Lander E."/>
            <person name="Galagan J."/>
            <person name="Nusbaum C."/>
            <person name="Birren B."/>
        </authorList>
    </citation>
    <scope>NUCLEOTIDE SEQUENCE [LARGE SCALE GENOMIC DNA]</scope>
    <source>
        <strain evidence="3">VdLs.17 / ATCC MYA-4575 / FGSC 10137</strain>
    </source>
</reference>
<feature type="region of interest" description="Disordered" evidence="1">
    <location>
        <begin position="1"/>
        <end position="30"/>
    </location>
</feature>
<feature type="compositionally biased region" description="Polar residues" evidence="1">
    <location>
        <begin position="145"/>
        <end position="163"/>
    </location>
</feature>
<feature type="region of interest" description="Disordered" evidence="1">
    <location>
        <begin position="69"/>
        <end position="116"/>
    </location>
</feature>
<feature type="compositionally biased region" description="Polar residues" evidence="1">
    <location>
        <begin position="88"/>
        <end position="116"/>
    </location>
</feature>
<dbReference type="OMA" id="NAGRCFT"/>
<evidence type="ECO:0000256" key="1">
    <source>
        <dbReference type="SAM" id="MobiDB-lite"/>
    </source>
</evidence>
<accession>G2X184</accession>
<feature type="compositionally biased region" description="Basic and acidic residues" evidence="1">
    <location>
        <begin position="283"/>
        <end position="295"/>
    </location>
</feature>
<evidence type="ECO:0000313" key="2">
    <source>
        <dbReference type="EMBL" id="EGY22575.1"/>
    </source>
</evidence>
<dbReference type="eggNOG" id="ENOG502TIAT">
    <property type="taxonomic scope" value="Eukaryota"/>
</dbReference>
<sequence>MSTPSRDCPTPNSTGGGDRQQPGHCSCLGSPHAGNSCFTDDFPSGGRDHARTMAEDTSFFRRNFSFNEAPHRPSYVPPISSPLRSVPTPVNTNGIFDSPLGTPTTAETNQSSPFRYQPGLYQQRQDLNELYRGWEAPQAFTTLTASRGNLSSRSATPVAQSSTENRDRTEPGHNSGSRGIAHGTSHEPAVPPHSAAPRSVLGAAPAPATAGARLYQPPAHRNARPPTPNPFSFGGHRSGGPRLVHTVAPPSRLSMASRSEYNVPRPGEPPSAAVPPAPLNPSRDGKRKREDREAQEQQLLKRARDDADERIGDVHFIRGPRSEAFYYEGVEHTEVTIQYSISVPTASIEPNGRFGAINWLRAGSETDSDVGDEYSHSGRRRWDII</sequence>
<proteinExistence type="predicted"/>
<dbReference type="AlphaFoldDB" id="G2X184"/>
<keyword evidence="3" id="KW-1185">Reference proteome</keyword>
<dbReference type="HOGENOM" id="CLU_718045_0_0_1"/>
<feature type="compositionally biased region" description="Pro residues" evidence="1">
    <location>
        <begin position="266"/>
        <end position="279"/>
    </location>
</feature>
<dbReference type="RefSeq" id="XP_009652392.1">
    <property type="nucleotide sequence ID" value="XM_009654097.1"/>
</dbReference>
<organism evidence="2 3">
    <name type="scientific">Verticillium dahliae (strain VdLs.17 / ATCC MYA-4575 / FGSC 10137)</name>
    <name type="common">Verticillium wilt</name>
    <dbReference type="NCBI Taxonomy" id="498257"/>
    <lineage>
        <taxon>Eukaryota</taxon>
        <taxon>Fungi</taxon>
        <taxon>Dikarya</taxon>
        <taxon>Ascomycota</taxon>
        <taxon>Pezizomycotina</taxon>
        <taxon>Sordariomycetes</taxon>
        <taxon>Hypocreomycetidae</taxon>
        <taxon>Glomerellales</taxon>
        <taxon>Plectosphaerellaceae</taxon>
        <taxon>Verticillium</taxon>
    </lineage>
</organism>
<feature type="compositionally biased region" description="Polar residues" evidence="1">
    <location>
        <begin position="1"/>
        <end position="13"/>
    </location>
</feature>
<protein>
    <submittedName>
        <fullName evidence="2">Uncharacterized protein</fullName>
    </submittedName>
</protein>
<evidence type="ECO:0000313" key="3">
    <source>
        <dbReference type="Proteomes" id="UP000001611"/>
    </source>
</evidence>
<gene>
    <name evidence="2" type="ORF">VDAG_04013</name>
</gene>
<name>G2X184_VERDV</name>